<feature type="coiled-coil region" evidence="7">
    <location>
        <begin position="294"/>
        <end position="328"/>
    </location>
</feature>
<dbReference type="PANTHER" id="PTHR43047">
    <property type="entry name" value="TWO-COMPONENT HISTIDINE PROTEIN KINASE"/>
    <property type="match status" value="1"/>
</dbReference>
<dbReference type="InterPro" id="IPR000700">
    <property type="entry name" value="PAS-assoc_C"/>
</dbReference>
<dbReference type="Gene3D" id="3.30.565.10">
    <property type="entry name" value="Histidine kinase-like ATPase, C-terminal domain"/>
    <property type="match status" value="1"/>
</dbReference>
<dbReference type="InterPro" id="IPR000014">
    <property type="entry name" value="PAS"/>
</dbReference>
<dbReference type="InterPro" id="IPR036890">
    <property type="entry name" value="HATPase_C_sf"/>
</dbReference>
<dbReference type="PRINTS" id="PR00344">
    <property type="entry name" value="BCTRLSENSOR"/>
</dbReference>
<evidence type="ECO:0000259" key="8">
    <source>
        <dbReference type="PROSITE" id="PS50109"/>
    </source>
</evidence>
<dbReference type="GO" id="GO:0000155">
    <property type="term" value="F:phosphorelay sensor kinase activity"/>
    <property type="evidence" value="ECO:0007669"/>
    <property type="project" value="InterPro"/>
</dbReference>
<evidence type="ECO:0000256" key="5">
    <source>
        <dbReference type="ARBA" id="ARBA00022777"/>
    </source>
</evidence>
<keyword evidence="5 11" id="KW-0418">Kinase</keyword>
<evidence type="ECO:0000256" key="4">
    <source>
        <dbReference type="ARBA" id="ARBA00022679"/>
    </source>
</evidence>
<keyword evidence="6" id="KW-0902">Two-component regulatory system</keyword>
<dbReference type="InterPro" id="IPR001610">
    <property type="entry name" value="PAC"/>
</dbReference>
<accession>A0A1H5VWV8</accession>
<dbReference type="SMART" id="SM00091">
    <property type="entry name" value="PAS"/>
    <property type="match status" value="2"/>
</dbReference>
<dbReference type="SUPFAM" id="SSF47384">
    <property type="entry name" value="Homodimeric domain of signal transducing histidine kinase"/>
    <property type="match status" value="1"/>
</dbReference>
<dbReference type="InterPro" id="IPR035965">
    <property type="entry name" value="PAS-like_dom_sf"/>
</dbReference>
<dbReference type="InterPro" id="IPR003661">
    <property type="entry name" value="HisK_dim/P_dom"/>
</dbReference>
<organism evidence="11 12">
    <name type="scientific">Bryocella elongata</name>
    <dbReference type="NCBI Taxonomy" id="863522"/>
    <lineage>
        <taxon>Bacteria</taxon>
        <taxon>Pseudomonadati</taxon>
        <taxon>Acidobacteriota</taxon>
        <taxon>Terriglobia</taxon>
        <taxon>Terriglobales</taxon>
        <taxon>Acidobacteriaceae</taxon>
        <taxon>Bryocella</taxon>
    </lineage>
</organism>
<dbReference type="Pfam" id="PF00512">
    <property type="entry name" value="HisKA"/>
    <property type="match status" value="1"/>
</dbReference>
<evidence type="ECO:0000256" key="6">
    <source>
        <dbReference type="ARBA" id="ARBA00023012"/>
    </source>
</evidence>
<dbReference type="SMART" id="SM00387">
    <property type="entry name" value="HATPase_c"/>
    <property type="match status" value="1"/>
</dbReference>
<dbReference type="PROSITE" id="PS50113">
    <property type="entry name" value="PAC"/>
    <property type="match status" value="2"/>
</dbReference>
<feature type="domain" description="Histidine kinase" evidence="8">
    <location>
        <begin position="332"/>
        <end position="550"/>
    </location>
</feature>
<comment type="catalytic activity">
    <reaction evidence="1">
        <text>ATP + protein L-histidine = ADP + protein N-phospho-L-histidine.</text>
        <dbReference type="EC" id="2.7.13.3"/>
    </reaction>
</comment>
<name>A0A1H5VWV8_9BACT</name>
<dbReference type="CDD" id="cd00082">
    <property type="entry name" value="HisKA"/>
    <property type="match status" value="1"/>
</dbReference>
<keyword evidence="12" id="KW-1185">Reference proteome</keyword>
<proteinExistence type="predicted"/>
<evidence type="ECO:0000313" key="11">
    <source>
        <dbReference type="EMBL" id="SEF91613.1"/>
    </source>
</evidence>
<dbReference type="SUPFAM" id="SSF55874">
    <property type="entry name" value="ATPase domain of HSP90 chaperone/DNA topoisomerase II/histidine kinase"/>
    <property type="match status" value="1"/>
</dbReference>
<dbReference type="EMBL" id="FNVA01000002">
    <property type="protein sequence ID" value="SEF91613.1"/>
    <property type="molecule type" value="Genomic_DNA"/>
</dbReference>
<protein>
    <recommendedName>
        <fullName evidence="2">histidine kinase</fullName>
        <ecNumber evidence="2">2.7.13.3</ecNumber>
    </recommendedName>
</protein>
<dbReference type="InterPro" id="IPR003594">
    <property type="entry name" value="HATPase_dom"/>
</dbReference>
<evidence type="ECO:0000313" key="12">
    <source>
        <dbReference type="Proteomes" id="UP000236728"/>
    </source>
</evidence>
<dbReference type="CDD" id="cd16922">
    <property type="entry name" value="HATPase_EvgS-ArcB-TorS-like"/>
    <property type="match status" value="1"/>
</dbReference>
<dbReference type="Gene3D" id="1.10.287.130">
    <property type="match status" value="1"/>
</dbReference>
<dbReference type="SUPFAM" id="SSF55785">
    <property type="entry name" value="PYP-like sensor domain (PAS domain)"/>
    <property type="match status" value="2"/>
</dbReference>
<evidence type="ECO:0000259" key="10">
    <source>
        <dbReference type="PROSITE" id="PS50113"/>
    </source>
</evidence>
<dbReference type="SMART" id="SM00388">
    <property type="entry name" value="HisKA"/>
    <property type="match status" value="1"/>
</dbReference>
<evidence type="ECO:0000256" key="2">
    <source>
        <dbReference type="ARBA" id="ARBA00012438"/>
    </source>
</evidence>
<dbReference type="InterPro" id="IPR036097">
    <property type="entry name" value="HisK_dim/P_sf"/>
</dbReference>
<keyword evidence="4" id="KW-0808">Transferase</keyword>
<dbReference type="SMART" id="SM00086">
    <property type="entry name" value="PAC"/>
    <property type="match status" value="2"/>
</dbReference>
<dbReference type="CDD" id="cd00130">
    <property type="entry name" value="PAS"/>
    <property type="match status" value="2"/>
</dbReference>
<dbReference type="Proteomes" id="UP000236728">
    <property type="component" value="Unassembled WGS sequence"/>
</dbReference>
<dbReference type="EC" id="2.7.13.3" evidence="2"/>
<dbReference type="InterPro" id="IPR005467">
    <property type="entry name" value="His_kinase_dom"/>
</dbReference>
<dbReference type="Pfam" id="PF02518">
    <property type="entry name" value="HATPase_c"/>
    <property type="match status" value="1"/>
</dbReference>
<feature type="domain" description="PAS" evidence="9">
    <location>
        <begin position="30"/>
        <end position="100"/>
    </location>
</feature>
<dbReference type="AlphaFoldDB" id="A0A1H5VWV8"/>
<dbReference type="Pfam" id="PF00989">
    <property type="entry name" value="PAS"/>
    <property type="match status" value="1"/>
</dbReference>
<keyword evidence="3" id="KW-0597">Phosphoprotein</keyword>
<dbReference type="NCBIfam" id="TIGR00229">
    <property type="entry name" value="sensory_box"/>
    <property type="match status" value="2"/>
</dbReference>
<evidence type="ECO:0000259" key="9">
    <source>
        <dbReference type="PROSITE" id="PS50112"/>
    </source>
</evidence>
<keyword evidence="7" id="KW-0175">Coiled coil</keyword>
<dbReference type="InterPro" id="IPR004358">
    <property type="entry name" value="Sig_transdc_His_kin-like_C"/>
</dbReference>
<evidence type="ECO:0000256" key="3">
    <source>
        <dbReference type="ARBA" id="ARBA00022553"/>
    </source>
</evidence>
<evidence type="ECO:0000256" key="7">
    <source>
        <dbReference type="SAM" id="Coils"/>
    </source>
</evidence>
<sequence>MAPDRMCYPRMNDRAERTRSSSAAATWLNPERWLASIVESSDDAIIGESLDGVITSWNAGATRIFGYSAEEAVGQTVTILSWPGEEARVAAYLAKLRQGERVDHFEVVRRHKSGHKLLVSLSLSPIMDDDGEIVGIAKIARDLTAQRAAADLLAERDSQLALLTEKEATARGEAIFERRFHELLEHAPDAIVQVDSQGKIVVANFTAATMFGYAPGELLSLRVEELIPHSARAGHDQHRAQFMAANRTRPMGQGLDLHALRKDGSTFPVEISLSPVRAGEESFVTAVIRDVTQRREAEVRMRDLQETYMAELRERQAEAERLNRLKSEFMASISHELRTPLHTVIGFAELLAEETEAQLNDRQRRFLDHIRKDSEHLLGLINDVLDLSRIEAGGLTLHTELVGLHAVADEAVESIRPYAESRNVAVHLAPSMNFDVVADRLRLRQVLTNLLSNGAKFTPAGGSVSVRARRDGHLVEITVEDTGVGIPTDECQRVFEKFYQVGYTPVGVREGTGLGLAICRQLVEMQGGSIWVESELGQGSRFCFTLPAVVV</sequence>
<dbReference type="Gene3D" id="3.30.450.20">
    <property type="entry name" value="PAS domain"/>
    <property type="match status" value="2"/>
</dbReference>
<dbReference type="Pfam" id="PF13426">
    <property type="entry name" value="PAS_9"/>
    <property type="match status" value="1"/>
</dbReference>
<feature type="domain" description="PAS" evidence="9">
    <location>
        <begin position="176"/>
        <end position="220"/>
    </location>
</feature>
<evidence type="ECO:0000256" key="1">
    <source>
        <dbReference type="ARBA" id="ARBA00000085"/>
    </source>
</evidence>
<dbReference type="FunFam" id="3.30.565.10:FF:000010">
    <property type="entry name" value="Sensor histidine kinase RcsC"/>
    <property type="match status" value="1"/>
</dbReference>
<dbReference type="PROSITE" id="PS50109">
    <property type="entry name" value="HIS_KIN"/>
    <property type="match status" value="1"/>
</dbReference>
<feature type="domain" description="PAC" evidence="10">
    <location>
        <begin position="101"/>
        <end position="155"/>
    </location>
</feature>
<gene>
    <name evidence="11" type="ORF">SAMN05421819_1344</name>
</gene>
<reference evidence="11 12" key="1">
    <citation type="submission" date="2016-10" db="EMBL/GenBank/DDBJ databases">
        <authorList>
            <person name="de Groot N.N."/>
        </authorList>
    </citation>
    <scope>NUCLEOTIDE SEQUENCE [LARGE SCALE GENOMIC DNA]</scope>
    <source>
        <strain evidence="11 12">DSM 22489</strain>
    </source>
</reference>
<dbReference type="FunFam" id="1.10.287.130:FF:000001">
    <property type="entry name" value="Two-component sensor histidine kinase"/>
    <property type="match status" value="1"/>
</dbReference>
<dbReference type="InterPro" id="IPR013767">
    <property type="entry name" value="PAS_fold"/>
</dbReference>
<feature type="domain" description="PAC" evidence="10">
    <location>
        <begin position="253"/>
        <end position="303"/>
    </location>
</feature>
<dbReference type="PROSITE" id="PS50112">
    <property type="entry name" value="PAS"/>
    <property type="match status" value="2"/>
</dbReference>